<dbReference type="OrthoDB" id="10385508at2759"/>
<name>E4X196_OIKDI</name>
<dbReference type="InParanoid" id="E4X196"/>
<gene>
    <name evidence="1" type="ORF">GSOID_T00016027001</name>
</gene>
<sequence>MSFQKRIFQIFGCFKPKIERNDEQPIQKGEISEAWSHWKIFIKEKSGEEKEADPDLYTRLGRCKIKFKDNSLTVSTILNGRFNKKDTKLDRQIKAKLIYALFSLVMLETIKEEMQINPRIISNNERAQFLNSKQIIKWIKKDGCEFDFEKAIFDFFQREEDNLGSVDAKVFPNEDNEFIIKF</sequence>
<accession>E4X196</accession>
<proteinExistence type="predicted"/>
<keyword evidence="2" id="KW-1185">Reference proteome</keyword>
<evidence type="ECO:0000313" key="1">
    <source>
        <dbReference type="EMBL" id="CBY23576.1"/>
    </source>
</evidence>
<evidence type="ECO:0000313" key="2">
    <source>
        <dbReference type="Proteomes" id="UP000001307"/>
    </source>
</evidence>
<dbReference type="EMBL" id="FN653021">
    <property type="protein sequence ID" value="CBY23576.1"/>
    <property type="molecule type" value="Genomic_DNA"/>
</dbReference>
<dbReference type="Proteomes" id="UP000001307">
    <property type="component" value="Unassembled WGS sequence"/>
</dbReference>
<dbReference type="AlphaFoldDB" id="E4X196"/>
<organism evidence="1">
    <name type="scientific">Oikopleura dioica</name>
    <name type="common">Tunicate</name>
    <dbReference type="NCBI Taxonomy" id="34765"/>
    <lineage>
        <taxon>Eukaryota</taxon>
        <taxon>Metazoa</taxon>
        <taxon>Chordata</taxon>
        <taxon>Tunicata</taxon>
        <taxon>Appendicularia</taxon>
        <taxon>Copelata</taxon>
        <taxon>Oikopleuridae</taxon>
        <taxon>Oikopleura</taxon>
    </lineage>
</organism>
<reference evidence="1" key="1">
    <citation type="journal article" date="2010" name="Science">
        <title>Plasticity of animal genome architecture unmasked by rapid evolution of a pelagic tunicate.</title>
        <authorList>
            <person name="Denoeud F."/>
            <person name="Henriet S."/>
            <person name="Mungpakdee S."/>
            <person name="Aury J.M."/>
            <person name="Da Silva C."/>
            <person name="Brinkmann H."/>
            <person name="Mikhaleva J."/>
            <person name="Olsen L.C."/>
            <person name="Jubin C."/>
            <person name="Canestro C."/>
            <person name="Bouquet J.M."/>
            <person name="Danks G."/>
            <person name="Poulain J."/>
            <person name="Campsteijn C."/>
            <person name="Adamski M."/>
            <person name="Cross I."/>
            <person name="Yadetie F."/>
            <person name="Muffato M."/>
            <person name="Louis A."/>
            <person name="Butcher S."/>
            <person name="Tsagkogeorga G."/>
            <person name="Konrad A."/>
            <person name="Singh S."/>
            <person name="Jensen M.F."/>
            <person name="Cong E.H."/>
            <person name="Eikeseth-Otteraa H."/>
            <person name="Noel B."/>
            <person name="Anthouard V."/>
            <person name="Porcel B.M."/>
            <person name="Kachouri-Lafond R."/>
            <person name="Nishino A."/>
            <person name="Ugolini M."/>
            <person name="Chourrout P."/>
            <person name="Nishida H."/>
            <person name="Aasland R."/>
            <person name="Huzurbazar S."/>
            <person name="Westhof E."/>
            <person name="Delsuc F."/>
            <person name="Lehrach H."/>
            <person name="Reinhardt R."/>
            <person name="Weissenbach J."/>
            <person name="Roy S.W."/>
            <person name="Artiguenave F."/>
            <person name="Postlethwait J.H."/>
            <person name="Manak J.R."/>
            <person name="Thompson E.M."/>
            <person name="Jaillon O."/>
            <person name="Du Pasquier L."/>
            <person name="Boudinot P."/>
            <person name="Liberles D.A."/>
            <person name="Volff J.N."/>
            <person name="Philippe H."/>
            <person name="Lenhard B."/>
            <person name="Roest Crollius H."/>
            <person name="Wincker P."/>
            <person name="Chourrout D."/>
        </authorList>
    </citation>
    <scope>NUCLEOTIDE SEQUENCE [LARGE SCALE GENOMIC DNA]</scope>
</reference>
<protein>
    <submittedName>
        <fullName evidence="1">Uncharacterized protein</fullName>
    </submittedName>
</protein>